<organism evidence="3 4">
    <name type="scientific">Pigmentiphaga kullae</name>
    <dbReference type="NCBI Taxonomy" id="151784"/>
    <lineage>
        <taxon>Bacteria</taxon>
        <taxon>Pseudomonadati</taxon>
        <taxon>Pseudomonadota</taxon>
        <taxon>Betaproteobacteria</taxon>
        <taxon>Burkholderiales</taxon>
        <taxon>Alcaligenaceae</taxon>
        <taxon>Pigmentiphaga</taxon>
    </lineage>
</organism>
<gene>
    <name evidence="3" type="ORF">EV675_1592</name>
</gene>
<dbReference type="InterPro" id="IPR027939">
    <property type="entry name" value="NMT1/THI5"/>
</dbReference>
<feature type="chain" id="PRO_5020196525" evidence="1">
    <location>
        <begin position="29"/>
        <end position="335"/>
    </location>
</feature>
<evidence type="ECO:0000256" key="1">
    <source>
        <dbReference type="SAM" id="SignalP"/>
    </source>
</evidence>
<protein>
    <submittedName>
        <fullName evidence="3">NitT/TauT family transport system substrate-binding protein</fullName>
    </submittedName>
</protein>
<dbReference type="Pfam" id="PF09084">
    <property type="entry name" value="NMT1"/>
    <property type="match status" value="1"/>
</dbReference>
<evidence type="ECO:0000259" key="2">
    <source>
        <dbReference type="Pfam" id="PF09084"/>
    </source>
</evidence>
<dbReference type="GO" id="GO:0009228">
    <property type="term" value="P:thiamine biosynthetic process"/>
    <property type="evidence" value="ECO:0007669"/>
    <property type="project" value="InterPro"/>
</dbReference>
<accession>A0A4Q7NKL5</accession>
<evidence type="ECO:0000313" key="4">
    <source>
        <dbReference type="Proteomes" id="UP000292445"/>
    </source>
</evidence>
<proteinExistence type="predicted"/>
<dbReference type="InterPro" id="IPR015168">
    <property type="entry name" value="SsuA/THI5"/>
</dbReference>
<dbReference type="PANTHER" id="PTHR31528">
    <property type="entry name" value="4-AMINO-5-HYDROXYMETHYL-2-METHYLPYRIMIDINE PHOSPHATE SYNTHASE THI11-RELATED"/>
    <property type="match status" value="1"/>
</dbReference>
<dbReference type="EMBL" id="SGXC01000001">
    <property type="protein sequence ID" value="RZS85563.1"/>
    <property type="molecule type" value="Genomic_DNA"/>
</dbReference>
<dbReference type="Proteomes" id="UP000292445">
    <property type="component" value="Unassembled WGS sequence"/>
</dbReference>
<keyword evidence="4" id="KW-1185">Reference proteome</keyword>
<evidence type="ECO:0000313" key="3">
    <source>
        <dbReference type="EMBL" id="RZS85563.1"/>
    </source>
</evidence>
<dbReference type="PANTHER" id="PTHR31528:SF15">
    <property type="entry name" value="RIBOFLAVIN-BINDING PROTEIN RIBY"/>
    <property type="match status" value="1"/>
</dbReference>
<feature type="domain" description="SsuA/THI5-like" evidence="2">
    <location>
        <begin position="46"/>
        <end position="259"/>
    </location>
</feature>
<name>A0A4Q7NKL5_9BURK</name>
<keyword evidence="1" id="KW-0732">Signal</keyword>
<sequence length="335" mass="35696">MLPPRSSMLRAVGSLACCWALAWPGAQAAAAPEEITVLTPAPPTLPGFAPWILAQARGYYQAQGLKVNLMAANGGGVQVAKQVGAGIALAGSSVGDAPLFLRPNGIPIKVVAVLGGHSLMRVVVHEDDARIKTPADLRGKTVTVGSYTDSIYYSFLGMLKHYGVDKRAVNVQAAGPTGVWKLFATREADAMVATPDWALAAINAGAKVRMFHGDQVFPGLPQAIVASDETIRTRPDLVEKVVGATLRAMREIMQDPGAAVDDFIAAVPAYRDKRDYVAQIIGAYARDVYPGQAVPGKMDPALLGRLQDFYVKEGLLARRAPLEDFYTDRFVGKTP</sequence>
<feature type="signal peptide" evidence="1">
    <location>
        <begin position="1"/>
        <end position="28"/>
    </location>
</feature>
<dbReference type="Gene3D" id="3.40.190.10">
    <property type="entry name" value="Periplasmic binding protein-like II"/>
    <property type="match status" value="2"/>
</dbReference>
<dbReference type="RefSeq" id="WP_165404496.1">
    <property type="nucleotide sequence ID" value="NZ_SGXC01000001.1"/>
</dbReference>
<reference evidence="3 4" key="1">
    <citation type="submission" date="2019-02" db="EMBL/GenBank/DDBJ databases">
        <title>Genomic Encyclopedia of Type Strains, Phase IV (KMG-IV): sequencing the most valuable type-strain genomes for metagenomic binning, comparative biology and taxonomic classification.</title>
        <authorList>
            <person name="Goeker M."/>
        </authorList>
    </citation>
    <scope>NUCLEOTIDE SEQUENCE [LARGE SCALE GENOMIC DNA]</scope>
    <source>
        <strain evidence="3 4">K24</strain>
    </source>
</reference>
<dbReference type="SUPFAM" id="SSF53850">
    <property type="entry name" value="Periplasmic binding protein-like II"/>
    <property type="match status" value="1"/>
</dbReference>
<dbReference type="AlphaFoldDB" id="A0A4Q7NKL5"/>
<comment type="caution">
    <text evidence="3">The sequence shown here is derived from an EMBL/GenBank/DDBJ whole genome shotgun (WGS) entry which is preliminary data.</text>
</comment>